<evidence type="ECO:0000256" key="3">
    <source>
        <dbReference type="ARBA" id="ARBA00023027"/>
    </source>
</evidence>
<dbReference type="Proteomes" id="UP000182589">
    <property type="component" value="Unassembled WGS sequence"/>
</dbReference>
<evidence type="ECO:0000313" key="5">
    <source>
        <dbReference type="EMBL" id="GLV13657.1"/>
    </source>
</evidence>
<evidence type="ECO:0000313" key="6">
    <source>
        <dbReference type="EMBL" id="SDW62127.1"/>
    </source>
</evidence>
<dbReference type="InterPro" id="IPR015590">
    <property type="entry name" value="Aldehyde_DH_dom"/>
</dbReference>
<reference evidence="7" key="1">
    <citation type="submission" date="2016-10" db="EMBL/GenBank/DDBJ databases">
        <authorList>
            <person name="Varghese N."/>
        </authorList>
    </citation>
    <scope>NUCLEOTIDE SEQUENCE [LARGE SCALE GENOMIC DNA]</scope>
    <source>
        <strain evidence="7">DSM 12489</strain>
    </source>
</reference>
<dbReference type="FunFam" id="3.40.605.10:FF:000007">
    <property type="entry name" value="NAD/NADP-dependent betaine aldehyde dehydrogenase"/>
    <property type="match status" value="1"/>
</dbReference>
<keyword evidence="7" id="KW-1185">Reference proteome</keyword>
<dbReference type="Proteomes" id="UP001157137">
    <property type="component" value="Unassembled WGS sequence"/>
</dbReference>
<evidence type="ECO:0000259" key="4">
    <source>
        <dbReference type="Pfam" id="PF00171"/>
    </source>
</evidence>
<dbReference type="PROSITE" id="PS00070">
    <property type="entry name" value="ALDEHYDE_DEHYDR_CYS"/>
    <property type="match status" value="1"/>
</dbReference>
<gene>
    <name evidence="5" type="primary">ycbD</name>
    <name evidence="5" type="ORF">Heshes_13410</name>
    <name evidence="6" type="ORF">SAMN04489725_109106</name>
</gene>
<dbReference type="STRING" id="89784.SAMN04489725_109106"/>
<dbReference type="RefSeq" id="WP_074693203.1">
    <property type="nucleotide sequence ID" value="NZ_BSRA01000006.1"/>
</dbReference>
<dbReference type="InterPro" id="IPR016163">
    <property type="entry name" value="Ald_DH_C"/>
</dbReference>
<dbReference type="PANTHER" id="PTHR43720:SF2">
    <property type="entry name" value="2-AMINOMUCONIC SEMIALDEHYDE DEHYDROGENASE"/>
    <property type="match status" value="1"/>
</dbReference>
<dbReference type="EMBL" id="FNOJ01000009">
    <property type="protein sequence ID" value="SDW62127.1"/>
    <property type="molecule type" value="Genomic_DNA"/>
</dbReference>
<keyword evidence="3" id="KW-0520">NAD</keyword>
<keyword evidence="2" id="KW-0560">Oxidoreductase</keyword>
<dbReference type="GO" id="GO:0004029">
    <property type="term" value="F:aldehyde dehydrogenase (NAD+) activity"/>
    <property type="evidence" value="ECO:0007669"/>
    <property type="project" value="TreeGrafter"/>
</dbReference>
<sequence>MEAKNWVAGEWMIPNGGSYVVNNPSRLSEEVGVVHTSEEADVITAAEAARRALPGWAGLAGSKRADFLYKAADLLAARADEVAVLASREMGKPIGEMKGEVVRGVNLLRYYAAEGVRAVGSVIPASQEGVLQYTKRVPLGVVGVITPWNFPVAIPIWKMAPALICGNTVVWKPAEFASLTASAVAQVFADAGLPPGVLNLVVGDGAVVGQALVEHAAVDAISFTGSTTTGMRVATICAGRNMKYQTEMGGKNAAVVLADADLSVAIPAVVSGAFRSAGQKCTATSRIIVEKSIYEPFVDALSAAVRELYVGDALDPKTYLGPVASKSQYSKVQSYVDLARSEASLIVEGELQVSPDTGYYVRPLVVTGMDVGHALAQEEVFGPLACILTADGFDETVEQCNRTVYGLSASVFTRNLERAMRFLDAAEAGMVRVNLESAGVEYQAPFGGMKQSSSHTREQGQAALDFYSQVKTCAVYYGA</sequence>
<proteinExistence type="inferred from homology"/>
<dbReference type="AlphaFoldDB" id="A0A1H2V1F6"/>
<evidence type="ECO:0000256" key="2">
    <source>
        <dbReference type="ARBA" id="ARBA00023002"/>
    </source>
</evidence>
<dbReference type="InterPro" id="IPR016160">
    <property type="entry name" value="Ald_DH_CS_CYS"/>
</dbReference>
<evidence type="ECO:0000256" key="1">
    <source>
        <dbReference type="ARBA" id="ARBA00009986"/>
    </source>
</evidence>
<name>A0A1H2V1F6_9BACL</name>
<dbReference type="EMBL" id="BSRA01000006">
    <property type="protein sequence ID" value="GLV13657.1"/>
    <property type="molecule type" value="Genomic_DNA"/>
</dbReference>
<feature type="domain" description="Aldehyde dehydrogenase" evidence="4">
    <location>
        <begin position="15"/>
        <end position="472"/>
    </location>
</feature>
<dbReference type="InterPro" id="IPR016161">
    <property type="entry name" value="Ald_DH/histidinol_DH"/>
</dbReference>
<dbReference type="GO" id="GO:0006598">
    <property type="term" value="P:polyamine catabolic process"/>
    <property type="evidence" value="ECO:0007669"/>
    <property type="project" value="TreeGrafter"/>
</dbReference>
<organism evidence="6 7">
    <name type="scientific">Alicyclobacillus hesperidum</name>
    <dbReference type="NCBI Taxonomy" id="89784"/>
    <lineage>
        <taxon>Bacteria</taxon>
        <taxon>Bacillati</taxon>
        <taxon>Bacillota</taxon>
        <taxon>Bacilli</taxon>
        <taxon>Bacillales</taxon>
        <taxon>Alicyclobacillaceae</taxon>
        <taxon>Alicyclobacillus</taxon>
    </lineage>
</organism>
<dbReference type="SUPFAM" id="SSF53720">
    <property type="entry name" value="ALDH-like"/>
    <property type="match status" value="1"/>
</dbReference>
<accession>A0A1H2V1F6</accession>
<dbReference type="InterPro" id="IPR016162">
    <property type="entry name" value="Ald_DH_N"/>
</dbReference>
<evidence type="ECO:0000313" key="7">
    <source>
        <dbReference type="Proteomes" id="UP000182589"/>
    </source>
</evidence>
<dbReference type="Gene3D" id="3.40.309.10">
    <property type="entry name" value="Aldehyde Dehydrogenase, Chain A, domain 2"/>
    <property type="match status" value="1"/>
</dbReference>
<dbReference type="PANTHER" id="PTHR43720">
    <property type="entry name" value="2-AMINOMUCONIC SEMIALDEHYDE DEHYDROGENASE"/>
    <property type="match status" value="1"/>
</dbReference>
<reference evidence="6" key="2">
    <citation type="submission" date="2016-10" db="EMBL/GenBank/DDBJ databases">
        <authorList>
            <person name="de Groot N.N."/>
        </authorList>
    </citation>
    <scope>NUCLEOTIDE SEQUENCE [LARGE SCALE GENOMIC DNA]</scope>
    <source>
        <strain evidence="6">DSM 12489</strain>
    </source>
</reference>
<dbReference type="Pfam" id="PF00171">
    <property type="entry name" value="Aldedh"/>
    <property type="match status" value="1"/>
</dbReference>
<dbReference type="Gene3D" id="3.40.605.10">
    <property type="entry name" value="Aldehyde Dehydrogenase, Chain A, domain 1"/>
    <property type="match status" value="1"/>
</dbReference>
<reference evidence="5" key="3">
    <citation type="submission" date="2023-02" db="EMBL/GenBank/DDBJ databases">
        <title>Proposal of a novel subspecies: Alicyclobacillus hesperidum subspecies aegle.</title>
        <authorList>
            <person name="Goto K."/>
            <person name="Fujii T."/>
            <person name="Yasui K."/>
            <person name="Mochida K."/>
            <person name="Kato-Tanaka Y."/>
            <person name="Morohoshi S."/>
            <person name="An S.Y."/>
            <person name="Kasai H."/>
            <person name="Yokota A."/>
        </authorList>
    </citation>
    <scope>NUCLEOTIDE SEQUENCE</scope>
    <source>
        <strain evidence="5">DSM 12766</strain>
    </source>
</reference>
<protein>
    <submittedName>
        <fullName evidence="6">Aldehyde dehydrogenase (NAD+)</fullName>
    </submittedName>
    <submittedName>
        <fullName evidence="5">Aldehyde dehydrogenase YcbD</fullName>
    </submittedName>
</protein>
<comment type="similarity">
    <text evidence="1">Belongs to the aldehyde dehydrogenase family.</text>
</comment>